<evidence type="ECO:0000256" key="8">
    <source>
        <dbReference type="SAM" id="Phobius"/>
    </source>
</evidence>
<dbReference type="Proteomes" id="UP000245887">
    <property type="component" value="Unassembled WGS sequence"/>
</dbReference>
<dbReference type="Proteomes" id="UP000218332">
    <property type="component" value="Unassembled WGS sequence"/>
</dbReference>
<comment type="subcellular location">
    <subcellularLocation>
        <location evidence="1">Cell membrane</location>
        <topology evidence="1">Multi-pass membrane protein</topology>
    </subcellularLocation>
</comment>
<sequence length="398" mass="43030">MNFRYQSIDPNGQKQEGEIEADSRRQALSKLKQQGLRVTGLAESGAAEKVSKGKGKTSREELLLALSELATLLRSGVSLKDAIDSLTGGERGAAMQSVFDRWSSGLRQGESFSDALRASGVPVPEYLIQLVRAGEMTGEMGDSLQTAVTQMEYEKQIATEMKNALVYPAILCFSGIGAVLLVFTFVVPQFQNLLEHGDKLPWLAWAVLATGQWVNAHMAWVIGAALAVMVILARVFSLPAVRSRFIDGLQSVPVVGDWIVEAETARWSSILAALVNHRVAILDALELARNTVRLPSRQTRLARVSGQVKSGIPLSSALKENAVITNTGYNLLRAGEKSGEVARLLKSLAELHDNSGRNRMKRFLALIEPIAILLIGGMIGVIIMGVILAITSANDIAF</sequence>
<dbReference type="PRINTS" id="PR00812">
    <property type="entry name" value="BCTERIALGSPF"/>
</dbReference>
<dbReference type="PANTHER" id="PTHR30012">
    <property type="entry name" value="GENERAL SECRETION PATHWAY PROTEIN"/>
    <property type="match status" value="1"/>
</dbReference>
<reference evidence="11 13" key="2">
    <citation type="submission" date="2018-04" db="EMBL/GenBank/DDBJ databases">
        <title>Genomic Encyclopedia of Type Strains, Phase IV (KMG-IV): sequencing the most valuable type-strain genomes for metagenomic binning, comparative biology and taxonomic classification.</title>
        <authorList>
            <person name="Goeker M."/>
        </authorList>
    </citation>
    <scope>NUCLEOTIDE SEQUENCE [LARGE SCALE GENOMIC DNA]</scope>
    <source>
        <strain evidence="11 13">DSM 28688</strain>
    </source>
</reference>
<feature type="transmembrane region" description="Helical" evidence="8">
    <location>
        <begin position="165"/>
        <end position="187"/>
    </location>
</feature>
<keyword evidence="12" id="KW-1185">Reference proteome</keyword>
<comment type="caution">
    <text evidence="10">The sequence shown here is derived from an EMBL/GenBank/DDBJ whole genome shotgun (WGS) entry which is preliminary data.</text>
</comment>
<dbReference type="EMBL" id="NMPM01000084">
    <property type="protein sequence ID" value="PAV25025.1"/>
    <property type="molecule type" value="Genomic_DNA"/>
</dbReference>
<dbReference type="PANTHER" id="PTHR30012:SF0">
    <property type="entry name" value="TYPE II SECRETION SYSTEM PROTEIN F-RELATED"/>
    <property type="match status" value="1"/>
</dbReference>
<name>A0A2A2I1M4_9GAMM</name>
<evidence type="ECO:0000256" key="1">
    <source>
        <dbReference type="ARBA" id="ARBA00004651"/>
    </source>
</evidence>
<feature type="domain" description="Type II secretion system protein GspF" evidence="9">
    <location>
        <begin position="269"/>
        <end position="388"/>
    </location>
</feature>
<feature type="compositionally biased region" description="Basic and acidic residues" evidence="7">
    <location>
        <begin position="15"/>
        <end position="24"/>
    </location>
</feature>
<evidence type="ECO:0000313" key="12">
    <source>
        <dbReference type="Proteomes" id="UP000218332"/>
    </source>
</evidence>
<evidence type="ECO:0000256" key="5">
    <source>
        <dbReference type="ARBA" id="ARBA00022989"/>
    </source>
</evidence>
<accession>A0A2A2I1M4</accession>
<feature type="transmembrane region" description="Helical" evidence="8">
    <location>
        <begin position="217"/>
        <end position="236"/>
    </location>
</feature>
<feature type="domain" description="Type II secretion system protein GspF" evidence="9">
    <location>
        <begin position="66"/>
        <end position="188"/>
    </location>
</feature>
<keyword evidence="5 8" id="KW-1133">Transmembrane helix</keyword>
<evidence type="ECO:0000313" key="13">
    <source>
        <dbReference type="Proteomes" id="UP000245887"/>
    </source>
</evidence>
<keyword evidence="6 8" id="KW-0472">Membrane</keyword>
<dbReference type="GO" id="GO:0015628">
    <property type="term" value="P:protein secretion by the type II secretion system"/>
    <property type="evidence" value="ECO:0007669"/>
    <property type="project" value="TreeGrafter"/>
</dbReference>
<protein>
    <submittedName>
        <fullName evidence="11">General secretion pathway protein F</fullName>
    </submittedName>
    <submittedName>
        <fullName evidence="10">Type II secretion system protein</fullName>
    </submittedName>
</protein>
<evidence type="ECO:0000313" key="11">
    <source>
        <dbReference type="EMBL" id="PVY79069.1"/>
    </source>
</evidence>
<dbReference type="InterPro" id="IPR042094">
    <property type="entry name" value="T2SS_GspF_sf"/>
</dbReference>
<dbReference type="EMBL" id="QEKQ01000001">
    <property type="protein sequence ID" value="PVY79069.1"/>
    <property type="molecule type" value="Genomic_DNA"/>
</dbReference>
<feature type="region of interest" description="Disordered" evidence="7">
    <location>
        <begin position="1"/>
        <end position="24"/>
    </location>
</feature>
<comment type="similarity">
    <text evidence="2">Belongs to the GSP F family.</text>
</comment>
<keyword evidence="3" id="KW-1003">Cell membrane</keyword>
<dbReference type="OrthoDB" id="9805682at2"/>
<evidence type="ECO:0000256" key="2">
    <source>
        <dbReference type="ARBA" id="ARBA00005745"/>
    </source>
</evidence>
<dbReference type="GO" id="GO:0005886">
    <property type="term" value="C:plasma membrane"/>
    <property type="evidence" value="ECO:0007669"/>
    <property type="project" value="UniProtKB-SubCell"/>
</dbReference>
<dbReference type="AlphaFoldDB" id="A0A2A2I1M4"/>
<gene>
    <name evidence="11" type="ORF">C8D92_101275</name>
    <name evidence="10" type="ORF">CF392_13225</name>
</gene>
<feature type="transmembrane region" description="Helical" evidence="8">
    <location>
        <begin position="363"/>
        <end position="390"/>
    </location>
</feature>
<dbReference type="Gene3D" id="1.20.81.30">
    <property type="entry name" value="Type II secretion system (T2SS), domain F"/>
    <property type="match status" value="2"/>
</dbReference>
<dbReference type="RefSeq" id="WP_095611928.1">
    <property type="nucleotide sequence ID" value="NZ_NMPM01000084.1"/>
</dbReference>
<proteinExistence type="inferred from homology"/>
<evidence type="ECO:0000313" key="10">
    <source>
        <dbReference type="EMBL" id="PAV25025.1"/>
    </source>
</evidence>
<evidence type="ECO:0000259" key="9">
    <source>
        <dbReference type="Pfam" id="PF00482"/>
    </source>
</evidence>
<dbReference type="InterPro" id="IPR018076">
    <property type="entry name" value="T2SS_GspF_dom"/>
</dbReference>
<dbReference type="InterPro" id="IPR003004">
    <property type="entry name" value="GspF/PilC"/>
</dbReference>
<feature type="compositionally biased region" description="Polar residues" evidence="7">
    <location>
        <begin position="1"/>
        <end position="14"/>
    </location>
</feature>
<evidence type="ECO:0000256" key="6">
    <source>
        <dbReference type="ARBA" id="ARBA00023136"/>
    </source>
</evidence>
<dbReference type="Pfam" id="PF00482">
    <property type="entry name" value="T2SSF"/>
    <property type="match status" value="2"/>
</dbReference>
<evidence type="ECO:0000256" key="3">
    <source>
        <dbReference type="ARBA" id="ARBA00022475"/>
    </source>
</evidence>
<evidence type="ECO:0000256" key="7">
    <source>
        <dbReference type="SAM" id="MobiDB-lite"/>
    </source>
</evidence>
<organism evidence="10 12">
    <name type="scientific">Tamilnaduibacter salinus</name>
    <dbReference type="NCBI Taxonomy" id="1484056"/>
    <lineage>
        <taxon>Bacteria</taxon>
        <taxon>Pseudomonadati</taxon>
        <taxon>Pseudomonadota</taxon>
        <taxon>Gammaproteobacteria</taxon>
        <taxon>Pseudomonadales</taxon>
        <taxon>Marinobacteraceae</taxon>
        <taxon>Tamilnaduibacter</taxon>
    </lineage>
</organism>
<keyword evidence="4 8" id="KW-0812">Transmembrane</keyword>
<reference evidence="10 12" key="1">
    <citation type="submission" date="2017-07" db="EMBL/GenBank/DDBJ databases">
        <title>Tamlnaduibacter salinus (Mi-7) genome sequencing.</title>
        <authorList>
            <person name="Verma A."/>
            <person name="Krishnamurthi S."/>
        </authorList>
    </citation>
    <scope>NUCLEOTIDE SEQUENCE [LARGE SCALE GENOMIC DNA]</scope>
    <source>
        <strain evidence="10 12">Mi-7</strain>
    </source>
</reference>
<evidence type="ECO:0000256" key="4">
    <source>
        <dbReference type="ARBA" id="ARBA00022692"/>
    </source>
</evidence>